<comment type="similarity">
    <text evidence="1">Belongs to the FrmR/RcnR family.</text>
</comment>
<proteinExistence type="inferred from homology"/>
<dbReference type="Pfam" id="PF02583">
    <property type="entry name" value="Trns_repr_metal"/>
    <property type="match status" value="1"/>
</dbReference>
<dbReference type="RefSeq" id="WP_091440148.1">
    <property type="nucleotide sequence ID" value="NZ_FMTP01000003.1"/>
</dbReference>
<dbReference type="InterPro" id="IPR003735">
    <property type="entry name" value="Metal_Tscrpt_repr"/>
</dbReference>
<evidence type="ECO:0000313" key="2">
    <source>
        <dbReference type="EMBL" id="SCW73581.1"/>
    </source>
</evidence>
<dbReference type="GO" id="GO:0045892">
    <property type="term" value="P:negative regulation of DNA-templated transcription"/>
    <property type="evidence" value="ECO:0007669"/>
    <property type="project" value="UniProtKB-ARBA"/>
</dbReference>
<organism evidence="2 3">
    <name type="scientific">Ancylobacter rudongensis</name>
    <dbReference type="NCBI Taxonomy" id="177413"/>
    <lineage>
        <taxon>Bacteria</taxon>
        <taxon>Pseudomonadati</taxon>
        <taxon>Pseudomonadota</taxon>
        <taxon>Alphaproteobacteria</taxon>
        <taxon>Hyphomicrobiales</taxon>
        <taxon>Xanthobacteraceae</taxon>
        <taxon>Ancylobacter</taxon>
    </lineage>
</organism>
<dbReference type="GO" id="GO:0046872">
    <property type="term" value="F:metal ion binding"/>
    <property type="evidence" value="ECO:0007669"/>
    <property type="project" value="InterPro"/>
</dbReference>
<evidence type="ECO:0000313" key="3">
    <source>
        <dbReference type="Proteomes" id="UP000198889"/>
    </source>
</evidence>
<dbReference type="InterPro" id="IPR038390">
    <property type="entry name" value="Metal_Tscrpt_repr_sf"/>
</dbReference>
<keyword evidence="2" id="KW-0238">DNA-binding</keyword>
<dbReference type="AlphaFoldDB" id="A0A1G4SX03"/>
<keyword evidence="3" id="KW-1185">Reference proteome</keyword>
<evidence type="ECO:0000256" key="1">
    <source>
        <dbReference type="ARBA" id="ARBA00005260"/>
    </source>
</evidence>
<name>A0A1G4SX03_9HYPH</name>
<dbReference type="PANTHER" id="PTHR33677:SF5">
    <property type="entry name" value="TRANSCRIPTIONAL REPRESSOR FRMR"/>
    <property type="match status" value="1"/>
</dbReference>
<dbReference type="Proteomes" id="UP000198889">
    <property type="component" value="Unassembled WGS sequence"/>
</dbReference>
<dbReference type="Gene3D" id="1.20.58.1000">
    <property type="entry name" value="Metal-sensitive repressor, helix protomer"/>
    <property type="match status" value="1"/>
</dbReference>
<dbReference type="CDD" id="cd10153">
    <property type="entry name" value="RcnR-FrmR-like_DUF156"/>
    <property type="match status" value="1"/>
</dbReference>
<dbReference type="STRING" id="177413.SAMN05660859_2590"/>
<protein>
    <submittedName>
        <fullName evidence="2">DNA-binding transcriptional regulator, FrmR family</fullName>
    </submittedName>
</protein>
<accession>A0A1G4SX03</accession>
<dbReference type="GO" id="GO:0003677">
    <property type="term" value="F:DNA binding"/>
    <property type="evidence" value="ECO:0007669"/>
    <property type="project" value="UniProtKB-KW"/>
</dbReference>
<sequence>MPHSPDDKKRALTRLRRIKGQAEALERAIEAGADCNLLLQQISALRGAAGGLMAEVLDIHLRETFEHARVDAAAPPAADDLDATMKILRTYLK</sequence>
<gene>
    <name evidence="2" type="ORF">SAMN05660859_2590</name>
</gene>
<dbReference type="EMBL" id="FMTP01000003">
    <property type="protein sequence ID" value="SCW73581.1"/>
    <property type="molecule type" value="Genomic_DNA"/>
</dbReference>
<dbReference type="PANTHER" id="PTHR33677">
    <property type="entry name" value="TRANSCRIPTIONAL REPRESSOR FRMR-RELATED"/>
    <property type="match status" value="1"/>
</dbReference>
<reference evidence="3" key="1">
    <citation type="submission" date="2016-10" db="EMBL/GenBank/DDBJ databases">
        <authorList>
            <person name="Varghese N."/>
            <person name="Submissions S."/>
        </authorList>
    </citation>
    <scope>NUCLEOTIDE SEQUENCE [LARGE SCALE GENOMIC DNA]</scope>
    <source>
        <strain evidence="3">CGMCC 1.1761</strain>
    </source>
</reference>